<accession>A0ABT2L1S5</accession>
<dbReference type="EMBL" id="JANIEK010000037">
    <property type="protein sequence ID" value="MCT4795825.1"/>
    <property type="molecule type" value="Genomic_DNA"/>
</dbReference>
<gene>
    <name evidence="1" type="ORF">NQG31_09715</name>
</gene>
<sequence length="248" mass="27572">MFRYETPDSGSLYVTYDVKRNGRTLDRTIESGLFVFKAERTSGYTFLTQLTDGRVTLQIGTEDAFERKVLPDIFVGEHVYLDTTEATVVLDGSRRQLLKRVIVSDEPIGQVGDESSLTLSERYGTVIEVWGSVRLPLTTTLMSLSPASEKVRLATYEQDGTIVHLDGPNTRALFELLTEVVPSRVPTTATYRGTISLHERLSEQNLDVYVAGGDVFVVDLHTGAEYGLDAVQLKELLASSNQTQKIKM</sequence>
<name>A0ABT2L1S5_9BACL</name>
<protein>
    <submittedName>
        <fullName evidence="1">Uncharacterized protein</fullName>
    </submittedName>
</protein>
<evidence type="ECO:0000313" key="1">
    <source>
        <dbReference type="EMBL" id="MCT4795825.1"/>
    </source>
</evidence>
<proteinExistence type="predicted"/>
<keyword evidence="2" id="KW-1185">Reference proteome</keyword>
<reference evidence="1 2" key="1">
    <citation type="submission" date="2022-07" db="EMBL/GenBank/DDBJ databases">
        <title>Genomic and pangenome structural analysis of the polyextremophile Exiguobacterium.</title>
        <authorList>
            <person name="Shen L."/>
        </authorList>
    </citation>
    <scope>NUCLEOTIDE SEQUENCE [LARGE SCALE GENOMIC DNA]</scope>
    <source>
        <strain evidence="1 2">12_1</strain>
    </source>
</reference>
<evidence type="ECO:0000313" key="2">
    <source>
        <dbReference type="Proteomes" id="UP001206821"/>
    </source>
</evidence>
<dbReference type="RefSeq" id="WP_156028757.1">
    <property type="nucleotide sequence ID" value="NZ_JANIEK010000037.1"/>
</dbReference>
<organism evidence="1 2">
    <name type="scientific">Exiguobacterium alkaliphilum</name>
    <dbReference type="NCBI Taxonomy" id="1428684"/>
    <lineage>
        <taxon>Bacteria</taxon>
        <taxon>Bacillati</taxon>
        <taxon>Bacillota</taxon>
        <taxon>Bacilli</taxon>
        <taxon>Bacillales</taxon>
        <taxon>Bacillales Family XII. Incertae Sedis</taxon>
        <taxon>Exiguobacterium</taxon>
    </lineage>
</organism>
<comment type="caution">
    <text evidence="1">The sequence shown here is derived from an EMBL/GenBank/DDBJ whole genome shotgun (WGS) entry which is preliminary data.</text>
</comment>
<dbReference type="Proteomes" id="UP001206821">
    <property type="component" value="Unassembled WGS sequence"/>
</dbReference>